<keyword evidence="1" id="KW-1185">Reference proteome</keyword>
<evidence type="ECO:0000313" key="2">
    <source>
        <dbReference type="RefSeq" id="XP_019639920.1"/>
    </source>
</evidence>
<evidence type="ECO:0000313" key="1">
    <source>
        <dbReference type="Proteomes" id="UP000515135"/>
    </source>
</evidence>
<reference evidence="2" key="1">
    <citation type="submission" date="2025-08" db="UniProtKB">
        <authorList>
            <consortium name="RefSeq"/>
        </authorList>
    </citation>
    <scope>IDENTIFICATION</scope>
    <source>
        <tissue evidence="2">Gonad</tissue>
    </source>
</reference>
<dbReference type="GeneID" id="109481770"/>
<dbReference type="KEGG" id="bbel:109481770"/>
<organism evidence="1 2">
    <name type="scientific">Branchiostoma belcheri</name>
    <name type="common">Amphioxus</name>
    <dbReference type="NCBI Taxonomy" id="7741"/>
    <lineage>
        <taxon>Eukaryota</taxon>
        <taxon>Metazoa</taxon>
        <taxon>Chordata</taxon>
        <taxon>Cephalochordata</taxon>
        <taxon>Leptocardii</taxon>
        <taxon>Amphioxiformes</taxon>
        <taxon>Branchiostomatidae</taxon>
        <taxon>Branchiostoma</taxon>
    </lineage>
</organism>
<protein>
    <submittedName>
        <fullName evidence="2">Uncharacterized protein LOC109481770</fullName>
    </submittedName>
</protein>
<dbReference type="RefSeq" id="XP_019639920.1">
    <property type="nucleotide sequence ID" value="XM_019784361.1"/>
</dbReference>
<name>A0A6P4ZFC1_BRABE</name>
<accession>A0A6P4ZFC1</accession>
<dbReference type="OrthoDB" id="10063855at2759"/>
<dbReference type="Proteomes" id="UP000515135">
    <property type="component" value="Unplaced"/>
</dbReference>
<proteinExistence type="predicted"/>
<gene>
    <name evidence="2" type="primary">LOC109481770</name>
</gene>
<dbReference type="AlphaFoldDB" id="A0A6P4ZFC1"/>
<sequence length="395" mass="45286">MATGSAKTIDDSSLQKIKGDVQSAYQQMLLVTPADVDVDKGKEKCWDFYDRLKPSHPRPDFKINFLTGKTNPTTLEEELRLRLVVEARRKVSQNAIKIIKKFVSTIKTEPKLMTGQKSAMEVLEKLKAPQYMKLRLIELSLARQIRWETDDEDPDSGGDITAFSGTVTYGHRKLLEADRLWRRLNSSDDKSKIVPTTRALLPMMYWKRESLWFREVTWTQWNPFQPKSSKLKKEDPPEWALKYINAKEREGLRKVMQPFHHSSKPYKHPNAVYLLLCRFKGDDKVQAYAGKATNGIEDRWLQHAGASIHLIESYRELKTFNKEPLRGSLLVDVLVARLFAEGGGREYLTQTADATHDNIALFVVCTKTEKLKETESGLISSLNLKDMKCGMNGHL</sequence>